<keyword evidence="8 14" id="KW-0862">Zinc</keyword>
<evidence type="ECO:0000256" key="8">
    <source>
        <dbReference type="ARBA" id="ARBA00022833"/>
    </source>
</evidence>
<evidence type="ECO:0000256" key="9">
    <source>
        <dbReference type="ARBA" id="ARBA00032005"/>
    </source>
</evidence>
<dbReference type="CDD" id="cd01283">
    <property type="entry name" value="cytidine_deaminase"/>
    <property type="match status" value="1"/>
</dbReference>
<evidence type="ECO:0000313" key="17">
    <source>
        <dbReference type="EMBL" id="HIX52254.1"/>
    </source>
</evidence>
<dbReference type="NCBIfam" id="TIGR01354">
    <property type="entry name" value="cyt_deam_tetra"/>
    <property type="match status" value="1"/>
</dbReference>
<evidence type="ECO:0000313" key="18">
    <source>
        <dbReference type="Proteomes" id="UP000886780"/>
    </source>
</evidence>
<evidence type="ECO:0000256" key="3">
    <source>
        <dbReference type="ARBA" id="ARBA00006576"/>
    </source>
</evidence>
<evidence type="ECO:0000256" key="7">
    <source>
        <dbReference type="ARBA" id="ARBA00022801"/>
    </source>
</evidence>
<feature type="binding site" evidence="14">
    <location>
        <position position="57"/>
    </location>
    <ligand>
        <name>Zn(2+)</name>
        <dbReference type="ChEBI" id="CHEBI:29105"/>
        <note>catalytic</note>
    </ligand>
</feature>
<dbReference type="PROSITE" id="PS00903">
    <property type="entry name" value="CYT_DCMP_DEAMINASES_1"/>
    <property type="match status" value="1"/>
</dbReference>
<feature type="binding site" evidence="14">
    <location>
        <position position="93"/>
    </location>
    <ligand>
        <name>Zn(2+)</name>
        <dbReference type="ChEBI" id="CHEBI:29105"/>
        <note>catalytic</note>
    </ligand>
</feature>
<feature type="domain" description="CMP/dCMP-type deaminase" evidence="16">
    <location>
        <begin position="5"/>
        <end position="137"/>
    </location>
</feature>
<dbReference type="Pfam" id="PF00383">
    <property type="entry name" value="dCMP_cyt_deam_1"/>
    <property type="match status" value="1"/>
</dbReference>
<accession>A0A9D2AX12</accession>
<dbReference type="InterPro" id="IPR016192">
    <property type="entry name" value="APOBEC/CMP_deaminase_Zn-bd"/>
</dbReference>
<dbReference type="GO" id="GO:0042802">
    <property type="term" value="F:identical protein binding"/>
    <property type="evidence" value="ECO:0007669"/>
    <property type="project" value="UniProtKB-ARBA"/>
</dbReference>
<keyword evidence="7 15" id="KW-0378">Hydrolase</keyword>
<dbReference type="GO" id="GO:0008270">
    <property type="term" value="F:zinc ion binding"/>
    <property type="evidence" value="ECO:0007669"/>
    <property type="project" value="UniProtKB-UniRule"/>
</dbReference>
<comment type="similarity">
    <text evidence="3 15">Belongs to the cytidine and deoxycytidylate deaminase family.</text>
</comment>
<evidence type="ECO:0000256" key="6">
    <source>
        <dbReference type="ARBA" id="ARBA00022723"/>
    </source>
</evidence>
<dbReference type="NCBIfam" id="NF004064">
    <property type="entry name" value="PRK05578.1"/>
    <property type="match status" value="1"/>
</dbReference>
<evidence type="ECO:0000256" key="10">
    <source>
        <dbReference type="ARBA" id="ARBA00049252"/>
    </source>
</evidence>
<dbReference type="GO" id="GO:0004126">
    <property type="term" value="F:cytidine deaminase activity"/>
    <property type="evidence" value="ECO:0007669"/>
    <property type="project" value="UniProtKB-UniRule"/>
</dbReference>
<dbReference type="PROSITE" id="PS51747">
    <property type="entry name" value="CYT_DCMP_DEAMINASES_2"/>
    <property type="match status" value="1"/>
</dbReference>
<evidence type="ECO:0000256" key="4">
    <source>
        <dbReference type="ARBA" id="ARBA00012783"/>
    </source>
</evidence>
<dbReference type="InterPro" id="IPR006262">
    <property type="entry name" value="Cyt_deam_tetra"/>
</dbReference>
<evidence type="ECO:0000256" key="5">
    <source>
        <dbReference type="ARBA" id="ARBA00018266"/>
    </source>
</evidence>
<dbReference type="PANTHER" id="PTHR11644">
    <property type="entry name" value="CYTIDINE DEAMINASE"/>
    <property type="match status" value="1"/>
</dbReference>
<comment type="cofactor">
    <cofactor evidence="1 14 15">
        <name>Zn(2+)</name>
        <dbReference type="ChEBI" id="CHEBI:29105"/>
    </cofactor>
</comment>
<evidence type="ECO:0000256" key="12">
    <source>
        <dbReference type="PIRSR" id="PIRSR606262-1"/>
    </source>
</evidence>
<dbReference type="EMBL" id="DXEU01000099">
    <property type="protein sequence ID" value="HIX52254.1"/>
    <property type="molecule type" value="Genomic_DNA"/>
</dbReference>
<dbReference type="PANTHER" id="PTHR11644:SF2">
    <property type="entry name" value="CYTIDINE DEAMINASE"/>
    <property type="match status" value="1"/>
</dbReference>
<dbReference type="GO" id="GO:0072527">
    <property type="term" value="P:pyrimidine-containing compound metabolic process"/>
    <property type="evidence" value="ECO:0007669"/>
    <property type="project" value="UniProtKB-ARBA"/>
</dbReference>
<dbReference type="AlphaFoldDB" id="A0A9D2AX12"/>
<gene>
    <name evidence="17" type="ORF">IAA28_05570</name>
</gene>
<reference evidence="17" key="1">
    <citation type="journal article" date="2021" name="PeerJ">
        <title>Extensive microbial diversity within the chicken gut microbiome revealed by metagenomics and culture.</title>
        <authorList>
            <person name="Gilroy R."/>
            <person name="Ravi A."/>
            <person name="Getino M."/>
            <person name="Pursley I."/>
            <person name="Horton D.L."/>
            <person name="Alikhan N.F."/>
            <person name="Baker D."/>
            <person name="Gharbi K."/>
            <person name="Hall N."/>
            <person name="Watson M."/>
            <person name="Adriaenssens E.M."/>
            <person name="Foster-Nyarko E."/>
            <person name="Jarju S."/>
            <person name="Secka A."/>
            <person name="Antonio M."/>
            <person name="Oren A."/>
            <person name="Chaudhuri R.R."/>
            <person name="La Ragione R."/>
            <person name="Hildebrand F."/>
            <person name="Pallen M.J."/>
        </authorList>
    </citation>
    <scope>NUCLEOTIDE SEQUENCE</scope>
    <source>
        <strain evidence="17">ChiGjej4B4-12881</strain>
    </source>
</reference>
<organism evidence="17 18">
    <name type="scientific">Candidatus Lachnoclostridium stercoripullorum</name>
    <dbReference type="NCBI Taxonomy" id="2838635"/>
    <lineage>
        <taxon>Bacteria</taxon>
        <taxon>Bacillati</taxon>
        <taxon>Bacillota</taxon>
        <taxon>Clostridia</taxon>
        <taxon>Lachnospirales</taxon>
        <taxon>Lachnospiraceae</taxon>
    </lineage>
</organism>
<feature type="binding site" evidence="13">
    <location>
        <begin position="46"/>
        <end position="52"/>
    </location>
    <ligand>
        <name>substrate</name>
    </ligand>
</feature>
<reference evidence="17" key="2">
    <citation type="submission" date="2021-04" db="EMBL/GenBank/DDBJ databases">
        <authorList>
            <person name="Gilroy R."/>
        </authorList>
    </citation>
    <scope>NUCLEOTIDE SEQUENCE</scope>
    <source>
        <strain evidence="17">ChiGjej4B4-12881</strain>
    </source>
</reference>
<dbReference type="EC" id="3.5.4.5" evidence="4 15"/>
<name>A0A9D2AX12_9FIRM</name>
<keyword evidence="6 14" id="KW-0479">Metal-binding</keyword>
<feature type="active site" description="Proton donor" evidence="12">
    <location>
        <position position="59"/>
    </location>
</feature>
<evidence type="ECO:0000256" key="13">
    <source>
        <dbReference type="PIRSR" id="PIRSR606262-2"/>
    </source>
</evidence>
<protein>
    <recommendedName>
        <fullName evidence="5 15">Cytidine deaminase</fullName>
        <ecNumber evidence="4 15">3.5.4.5</ecNumber>
    </recommendedName>
    <alternativeName>
        <fullName evidence="9 15">Cytidine aminohydrolase</fullName>
    </alternativeName>
</protein>
<sequence length="137" mass="14646">MSKEELRDLLIKEAWEGLKNSYSPYSKFPVGAAVMGADGQVYRGCNIENVSYGLTVCGERNAIFNMVVHGCKTFTALAVVTSGKGDAAPCGACRQVMGEFCENLDTPVYIGGGDGEVLETTVGGIMPYPFLKFEGVE</sequence>
<evidence type="ECO:0000256" key="1">
    <source>
        <dbReference type="ARBA" id="ARBA00001947"/>
    </source>
</evidence>
<dbReference type="InterPro" id="IPR050202">
    <property type="entry name" value="Cyt/Deoxycyt_deaminase"/>
</dbReference>
<dbReference type="FunFam" id="3.40.140.10:FF:000008">
    <property type="entry name" value="Cytidine deaminase"/>
    <property type="match status" value="1"/>
</dbReference>
<dbReference type="GO" id="GO:0005829">
    <property type="term" value="C:cytosol"/>
    <property type="evidence" value="ECO:0007669"/>
    <property type="project" value="TreeGrafter"/>
</dbReference>
<evidence type="ECO:0000256" key="15">
    <source>
        <dbReference type="RuleBase" id="RU364006"/>
    </source>
</evidence>
<comment type="function">
    <text evidence="2 15">This enzyme scavenges exogenous and endogenous cytidine and 2'-deoxycytidine for UMP synthesis.</text>
</comment>
<evidence type="ECO:0000256" key="2">
    <source>
        <dbReference type="ARBA" id="ARBA00003949"/>
    </source>
</evidence>
<evidence type="ECO:0000256" key="14">
    <source>
        <dbReference type="PIRSR" id="PIRSR606262-3"/>
    </source>
</evidence>
<evidence type="ECO:0000256" key="11">
    <source>
        <dbReference type="ARBA" id="ARBA00049558"/>
    </source>
</evidence>
<dbReference type="Proteomes" id="UP000886780">
    <property type="component" value="Unassembled WGS sequence"/>
</dbReference>
<proteinExistence type="inferred from homology"/>
<comment type="caution">
    <text evidence="17">The sequence shown here is derived from an EMBL/GenBank/DDBJ whole genome shotgun (WGS) entry which is preliminary data.</text>
</comment>
<dbReference type="InterPro" id="IPR002125">
    <property type="entry name" value="CMP_dCMP_dom"/>
</dbReference>
<comment type="catalytic activity">
    <reaction evidence="10 15">
        <text>2'-deoxycytidine + H2O + H(+) = 2'-deoxyuridine + NH4(+)</text>
        <dbReference type="Rhea" id="RHEA:13433"/>
        <dbReference type="ChEBI" id="CHEBI:15377"/>
        <dbReference type="ChEBI" id="CHEBI:15378"/>
        <dbReference type="ChEBI" id="CHEBI:15698"/>
        <dbReference type="ChEBI" id="CHEBI:16450"/>
        <dbReference type="ChEBI" id="CHEBI:28938"/>
        <dbReference type="EC" id="3.5.4.5"/>
    </reaction>
</comment>
<dbReference type="Gene3D" id="3.40.140.10">
    <property type="entry name" value="Cytidine Deaminase, domain 2"/>
    <property type="match status" value="1"/>
</dbReference>
<dbReference type="InterPro" id="IPR016193">
    <property type="entry name" value="Cytidine_deaminase-like"/>
</dbReference>
<dbReference type="SUPFAM" id="SSF53927">
    <property type="entry name" value="Cytidine deaminase-like"/>
    <property type="match status" value="1"/>
</dbReference>
<comment type="catalytic activity">
    <reaction evidence="11 15">
        <text>cytidine + H2O + H(+) = uridine + NH4(+)</text>
        <dbReference type="Rhea" id="RHEA:16069"/>
        <dbReference type="ChEBI" id="CHEBI:15377"/>
        <dbReference type="ChEBI" id="CHEBI:15378"/>
        <dbReference type="ChEBI" id="CHEBI:16704"/>
        <dbReference type="ChEBI" id="CHEBI:17562"/>
        <dbReference type="ChEBI" id="CHEBI:28938"/>
        <dbReference type="EC" id="3.5.4.5"/>
    </reaction>
</comment>
<dbReference type="GO" id="GO:0055086">
    <property type="term" value="P:nucleobase-containing small molecule metabolic process"/>
    <property type="evidence" value="ECO:0007669"/>
    <property type="project" value="UniProtKB-ARBA"/>
</dbReference>
<evidence type="ECO:0000259" key="16">
    <source>
        <dbReference type="PROSITE" id="PS51747"/>
    </source>
</evidence>
<feature type="binding site" evidence="14">
    <location>
        <position position="90"/>
    </location>
    <ligand>
        <name>Zn(2+)</name>
        <dbReference type="ChEBI" id="CHEBI:29105"/>
        <note>catalytic</note>
    </ligand>
</feature>